<evidence type="ECO:0000259" key="1">
    <source>
        <dbReference type="PROSITE" id="PS51094"/>
    </source>
</evidence>
<gene>
    <name evidence="2" type="ORF">EUZ87_15040</name>
</gene>
<dbReference type="EMBL" id="SEHH01000136">
    <property type="protein sequence ID" value="TBX37693.1"/>
    <property type="molecule type" value="Genomic_DNA"/>
</dbReference>
<protein>
    <recommendedName>
        <fullName evidence="1">PTS EIIA type-2 domain-containing protein</fullName>
    </recommendedName>
</protein>
<accession>A0A4Q9XYA4</accession>
<proteinExistence type="predicted"/>
<dbReference type="PROSITE" id="PS51094">
    <property type="entry name" value="PTS_EIIA_TYPE_2"/>
    <property type="match status" value="1"/>
</dbReference>
<sequence length="143" mass="16292">MKSKIMKLVLWDSVVTTKKALFDQVATLLQENGVIESPKQAIKLWQQREKMGSTMIDQLLAAPHAQGRSIKRNTVVLVHTCKPIQQWDEHDDAQNFIFCCIQKDISKLDADTITRTLKLAISDNSQHAFQQNAKSQIIKTLDF</sequence>
<feature type="domain" description="PTS EIIA type-2" evidence="1">
    <location>
        <begin position="1"/>
        <end position="143"/>
    </location>
</feature>
<dbReference type="PANTHER" id="PTHR47738:SF2">
    <property type="entry name" value="PTS SYSTEM FRUCTOSE-LIKE EIIA COMPONENT"/>
    <property type="match status" value="1"/>
</dbReference>
<organism evidence="2 3">
    <name type="scientific">Lactiplantibacillus paraplantarum</name>
    <dbReference type="NCBI Taxonomy" id="60520"/>
    <lineage>
        <taxon>Bacteria</taxon>
        <taxon>Bacillati</taxon>
        <taxon>Bacillota</taxon>
        <taxon>Bacilli</taxon>
        <taxon>Lactobacillales</taxon>
        <taxon>Lactobacillaceae</taxon>
        <taxon>Lactiplantibacillus</taxon>
    </lineage>
</organism>
<dbReference type="InterPro" id="IPR051541">
    <property type="entry name" value="PTS_SugarTrans_NitroReg"/>
</dbReference>
<dbReference type="Proteomes" id="UP000292648">
    <property type="component" value="Unassembled WGS sequence"/>
</dbReference>
<dbReference type="AlphaFoldDB" id="A0A4Q9XYA4"/>
<reference evidence="2 3" key="1">
    <citation type="submission" date="2019-01" db="EMBL/GenBank/DDBJ databases">
        <title>Draft genome sequence of Lactobacillus paraplantarum OSY-TC318, a Producer of the novel lantibiotic Paraplantaracin TC318.</title>
        <authorList>
            <person name="Hussein W.E."/>
            <person name="Huang E."/>
            <person name="Yousef A.E."/>
        </authorList>
    </citation>
    <scope>NUCLEOTIDE SEQUENCE [LARGE SCALE GENOMIC DNA]</scope>
    <source>
        <strain evidence="2 3">OSY-TC318</strain>
    </source>
</reference>
<dbReference type="InterPro" id="IPR002178">
    <property type="entry name" value="PTS_EIIA_type-2_dom"/>
</dbReference>
<comment type="caution">
    <text evidence="2">The sequence shown here is derived from an EMBL/GenBank/DDBJ whole genome shotgun (WGS) entry which is preliminary data.</text>
</comment>
<dbReference type="SUPFAM" id="SSF55804">
    <property type="entry name" value="Phoshotransferase/anion transport protein"/>
    <property type="match status" value="1"/>
</dbReference>
<dbReference type="Gene3D" id="3.40.930.10">
    <property type="entry name" value="Mannitol-specific EII, Chain A"/>
    <property type="match status" value="1"/>
</dbReference>
<dbReference type="Pfam" id="PF00359">
    <property type="entry name" value="PTS_EIIA_2"/>
    <property type="match status" value="1"/>
</dbReference>
<dbReference type="InterPro" id="IPR016152">
    <property type="entry name" value="PTrfase/Anion_transptr"/>
</dbReference>
<evidence type="ECO:0000313" key="3">
    <source>
        <dbReference type="Proteomes" id="UP000292648"/>
    </source>
</evidence>
<evidence type="ECO:0000313" key="2">
    <source>
        <dbReference type="EMBL" id="TBX37693.1"/>
    </source>
</evidence>
<dbReference type="PANTHER" id="PTHR47738">
    <property type="entry name" value="PTS SYSTEM FRUCTOSE-LIKE EIIA COMPONENT-RELATED"/>
    <property type="match status" value="1"/>
</dbReference>
<name>A0A4Q9XYA4_9LACO</name>